<dbReference type="Gene3D" id="3.40.50.1820">
    <property type="entry name" value="alpha/beta hydrolase"/>
    <property type="match status" value="1"/>
</dbReference>
<reference evidence="1 2" key="1">
    <citation type="submission" date="2020-12" db="EMBL/GenBank/DDBJ databases">
        <title>HMF7856_wgs.fasta genome submission.</title>
        <authorList>
            <person name="Kang H."/>
            <person name="Kim H."/>
            <person name="Joh K."/>
        </authorList>
    </citation>
    <scope>NUCLEOTIDE SEQUENCE [LARGE SCALE GENOMIC DNA]</scope>
    <source>
        <strain evidence="1 2">HMF7856</strain>
    </source>
</reference>
<gene>
    <name evidence="1" type="ORF">GO620_012990</name>
</gene>
<dbReference type="InterPro" id="IPR000073">
    <property type="entry name" value="AB_hydrolase_1"/>
</dbReference>
<dbReference type="InterPro" id="IPR050471">
    <property type="entry name" value="AB_hydrolase"/>
</dbReference>
<evidence type="ECO:0000313" key="2">
    <source>
        <dbReference type="Proteomes" id="UP000429232"/>
    </source>
</evidence>
<dbReference type="PANTHER" id="PTHR43433:SF5">
    <property type="entry name" value="AB HYDROLASE-1 DOMAIN-CONTAINING PROTEIN"/>
    <property type="match status" value="1"/>
</dbReference>
<dbReference type="RefSeq" id="WP_157526957.1">
    <property type="nucleotide sequence ID" value="NZ_CP066775.1"/>
</dbReference>
<dbReference type="GO" id="GO:0004806">
    <property type="term" value="F:triacylglycerol lipase activity"/>
    <property type="evidence" value="ECO:0007669"/>
    <property type="project" value="TreeGrafter"/>
</dbReference>
<dbReference type="EMBL" id="CP066775">
    <property type="protein sequence ID" value="QQL49085.1"/>
    <property type="molecule type" value="Genomic_DNA"/>
</dbReference>
<sequence>MKSLFLQFAIAILCCAFLSACKHAPYGNNKAVGKYYDVNGIKMYTETYGSGKPLLLLHGNGGSISTFAGVIPYLSLKYKVIVADGRAQGKTVYTRDSLNFEMMADDYAALLDKMHIDSANVYGWSDGGIVALEMAMLHPKKVRRFISSGLNLWPGTSAINSNVSKEEQEEYKKLKDQPKITTAQKERWRLLLLDMFEPHITLDHLHRIKPAGLIMGGDHDVIRQKHLRLIYDNIPNANLWIVPNTGHGVLFEHKYKFMWGLNKFFSGDFENRKVW</sequence>
<dbReference type="PROSITE" id="PS51257">
    <property type="entry name" value="PROKAR_LIPOPROTEIN"/>
    <property type="match status" value="1"/>
</dbReference>
<keyword evidence="2" id="KW-1185">Reference proteome</keyword>
<dbReference type="GO" id="GO:0046503">
    <property type="term" value="P:glycerolipid catabolic process"/>
    <property type="evidence" value="ECO:0007669"/>
    <property type="project" value="TreeGrafter"/>
</dbReference>
<dbReference type="Proteomes" id="UP000429232">
    <property type="component" value="Chromosome"/>
</dbReference>
<organism evidence="1 2">
    <name type="scientific">Mucilaginibacter ginkgonis</name>
    <dbReference type="NCBI Taxonomy" id="2682091"/>
    <lineage>
        <taxon>Bacteria</taxon>
        <taxon>Pseudomonadati</taxon>
        <taxon>Bacteroidota</taxon>
        <taxon>Sphingobacteriia</taxon>
        <taxon>Sphingobacteriales</taxon>
        <taxon>Sphingobacteriaceae</taxon>
        <taxon>Mucilaginibacter</taxon>
    </lineage>
</organism>
<evidence type="ECO:0000313" key="1">
    <source>
        <dbReference type="EMBL" id="QQL49085.1"/>
    </source>
</evidence>
<keyword evidence="1" id="KW-0378">Hydrolase</keyword>
<proteinExistence type="predicted"/>
<dbReference type="KEGG" id="mgik:GO620_012990"/>
<protein>
    <submittedName>
        <fullName evidence="1">Alpha/beta hydrolase</fullName>
    </submittedName>
</protein>
<name>A0A6I4I305_9SPHI</name>
<dbReference type="AlphaFoldDB" id="A0A6I4I305"/>
<dbReference type="Pfam" id="PF00561">
    <property type="entry name" value="Abhydrolase_1"/>
    <property type="match status" value="1"/>
</dbReference>
<dbReference type="InterPro" id="IPR029058">
    <property type="entry name" value="AB_hydrolase_fold"/>
</dbReference>
<dbReference type="SUPFAM" id="SSF53474">
    <property type="entry name" value="alpha/beta-Hydrolases"/>
    <property type="match status" value="1"/>
</dbReference>
<accession>A0A6I4I305</accession>
<dbReference type="PANTHER" id="PTHR43433">
    <property type="entry name" value="HYDROLASE, ALPHA/BETA FOLD FAMILY PROTEIN"/>
    <property type="match status" value="1"/>
</dbReference>